<dbReference type="PANTHER" id="PTHR11814">
    <property type="entry name" value="SULFATE TRANSPORTER"/>
    <property type="match status" value="1"/>
</dbReference>
<dbReference type="GO" id="GO:0055085">
    <property type="term" value="P:transmembrane transport"/>
    <property type="evidence" value="ECO:0007669"/>
    <property type="project" value="InterPro"/>
</dbReference>
<dbReference type="CDD" id="cd07042">
    <property type="entry name" value="STAS_SulP_like_sulfate_transporter"/>
    <property type="match status" value="1"/>
</dbReference>
<dbReference type="SUPFAM" id="SSF52091">
    <property type="entry name" value="SpoIIaa-like"/>
    <property type="match status" value="1"/>
</dbReference>
<evidence type="ECO:0000256" key="1">
    <source>
        <dbReference type="SAM" id="MobiDB-lite"/>
    </source>
</evidence>
<dbReference type="Pfam" id="PF01740">
    <property type="entry name" value="STAS"/>
    <property type="match status" value="1"/>
</dbReference>
<feature type="region of interest" description="Disordered" evidence="1">
    <location>
        <begin position="16"/>
        <end position="35"/>
    </location>
</feature>
<proteinExistence type="predicted"/>
<dbReference type="InterPro" id="IPR001902">
    <property type="entry name" value="SLC26A/SulP_fam"/>
</dbReference>
<feature type="compositionally biased region" description="Polar residues" evidence="1">
    <location>
        <begin position="187"/>
        <end position="198"/>
    </location>
</feature>
<evidence type="ECO:0000259" key="2">
    <source>
        <dbReference type="PROSITE" id="PS50801"/>
    </source>
</evidence>
<dbReference type="Proteomes" id="UP000585474">
    <property type="component" value="Unassembled WGS sequence"/>
</dbReference>
<feature type="compositionally biased region" description="Basic and acidic residues" evidence="1">
    <location>
        <begin position="315"/>
        <end position="328"/>
    </location>
</feature>
<dbReference type="Gene3D" id="3.30.750.24">
    <property type="entry name" value="STAS domain"/>
    <property type="match status" value="1"/>
</dbReference>
<dbReference type="PROSITE" id="PS50801">
    <property type="entry name" value="STAS"/>
    <property type="match status" value="1"/>
</dbReference>
<feature type="compositionally biased region" description="Basic and acidic residues" evidence="1">
    <location>
        <begin position="147"/>
        <end position="162"/>
    </location>
</feature>
<keyword evidence="4" id="KW-1185">Reference proteome</keyword>
<dbReference type="OrthoDB" id="993660at2759"/>
<gene>
    <name evidence="3" type="ORF">Acr_04g0005520</name>
</gene>
<feature type="region of interest" description="Disordered" evidence="1">
    <location>
        <begin position="299"/>
        <end position="359"/>
    </location>
</feature>
<dbReference type="EMBL" id="BJWL01000004">
    <property type="protein sequence ID" value="GFY85814.1"/>
    <property type="molecule type" value="Genomic_DNA"/>
</dbReference>
<organism evidence="3 4">
    <name type="scientific">Actinidia rufa</name>
    <dbReference type="NCBI Taxonomy" id="165716"/>
    <lineage>
        <taxon>Eukaryota</taxon>
        <taxon>Viridiplantae</taxon>
        <taxon>Streptophyta</taxon>
        <taxon>Embryophyta</taxon>
        <taxon>Tracheophyta</taxon>
        <taxon>Spermatophyta</taxon>
        <taxon>Magnoliopsida</taxon>
        <taxon>eudicotyledons</taxon>
        <taxon>Gunneridae</taxon>
        <taxon>Pentapetalae</taxon>
        <taxon>asterids</taxon>
        <taxon>Ericales</taxon>
        <taxon>Actinidiaceae</taxon>
        <taxon>Actinidia</taxon>
    </lineage>
</organism>
<feature type="region of interest" description="Disordered" evidence="1">
    <location>
        <begin position="184"/>
        <end position="243"/>
    </location>
</feature>
<sequence length="732" mass="83064">MADFISRRVRVRGGAWARGRHSSSSSGARGVRGSDAPNFRQRVRARPASDFDAVWCWSFVSTRRIWCTQPRAMAAKKSQMEALHGCQREEDGAEQKCNPWGITGSTQHVAVCRGARLKRGICYGALRAQRAERVVCCEIRERQAKFESPKSHRSDFGGERKPISNSNQIQSAQKMAFEHTTRFVSLRRSSSTKPSQKSDAGRALTCRLKFGASDPRTPRAPEEEDECLPRPHTPPRTRTRPETKKALSEFFSTFQIHPRDADYAPRKPRMRNEMNRKMIGHIRQCIGHERGTTVAEQMSEFQSATGRGQKKRPEKRSQEGGHRGQEKRRDKKNCPRNKAQDQSSEAATTAMMASADEESDWISDSGNAYHLCRDREVFSTHVACEGLVRMANDAIIGKGQFGSAWQTGDHEGDREKLQEKEDWKAIPTEGECPDKRAAVRHRSSGISKMNGQRKQLLHKDTQSKRREYLMDELEGSTVEQERKEMLWDTCRSLFRHEKVQLVQNVHEEAQRREIESMYSDRRDVAETMEVELPVEEGNVSRILSCRSYRRAGSEVVGMDNLKNSEKSQMAARSHRWRLSMVKNGGTNELSLSSSSRSEAYKLRRFPEKKNGRSRNVTISFAKILLDSIRPGTEVLGRLPETDTFCDLKQYPMAIRTPGVSIIRINSGLLCFANANFIRERIMRWVIEEEGIEEIAIGRVHMVVLDMSNVMNIDTSAVDACFGSKMAGPCTSV</sequence>
<dbReference type="GO" id="GO:0016020">
    <property type="term" value="C:membrane"/>
    <property type="evidence" value="ECO:0007669"/>
    <property type="project" value="InterPro"/>
</dbReference>
<comment type="caution">
    <text evidence="3">The sequence shown here is derived from an EMBL/GenBank/DDBJ whole genome shotgun (WGS) entry which is preliminary data.</text>
</comment>
<name>A0A7J0EH54_9ERIC</name>
<feature type="compositionally biased region" description="Low complexity" evidence="1">
    <location>
        <begin position="16"/>
        <end position="34"/>
    </location>
</feature>
<dbReference type="AlphaFoldDB" id="A0A7J0EH54"/>
<feature type="domain" description="STAS" evidence="2">
    <location>
        <begin position="666"/>
        <end position="719"/>
    </location>
</feature>
<dbReference type="InterPro" id="IPR036513">
    <property type="entry name" value="STAS_dom_sf"/>
</dbReference>
<feature type="region of interest" description="Disordered" evidence="1">
    <location>
        <begin position="147"/>
        <end position="170"/>
    </location>
</feature>
<protein>
    <recommendedName>
        <fullName evidence="2">STAS domain-containing protein</fullName>
    </recommendedName>
</protein>
<evidence type="ECO:0000313" key="4">
    <source>
        <dbReference type="Proteomes" id="UP000585474"/>
    </source>
</evidence>
<evidence type="ECO:0000313" key="3">
    <source>
        <dbReference type="EMBL" id="GFY85814.1"/>
    </source>
</evidence>
<accession>A0A7J0EH54</accession>
<dbReference type="InterPro" id="IPR002645">
    <property type="entry name" value="STAS_dom"/>
</dbReference>
<feature type="compositionally biased region" description="Low complexity" evidence="1">
    <location>
        <begin position="343"/>
        <end position="354"/>
    </location>
</feature>
<reference evidence="3 4" key="1">
    <citation type="submission" date="2019-07" db="EMBL/GenBank/DDBJ databases">
        <title>De Novo Assembly of kiwifruit Actinidia rufa.</title>
        <authorList>
            <person name="Sugita-Konishi S."/>
            <person name="Sato K."/>
            <person name="Mori E."/>
            <person name="Abe Y."/>
            <person name="Kisaki G."/>
            <person name="Hamano K."/>
            <person name="Suezawa K."/>
            <person name="Otani M."/>
            <person name="Fukuda T."/>
            <person name="Manabe T."/>
            <person name="Gomi K."/>
            <person name="Tabuchi M."/>
            <person name="Akimitsu K."/>
            <person name="Kataoka I."/>
        </authorList>
    </citation>
    <scope>NUCLEOTIDE SEQUENCE [LARGE SCALE GENOMIC DNA]</scope>
    <source>
        <strain evidence="4">cv. Fuchu</strain>
    </source>
</reference>